<organism evidence="1 2">
    <name type="scientific">Streptomyces scopuliridis</name>
    <dbReference type="NCBI Taxonomy" id="452529"/>
    <lineage>
        <taxon>Bacteria</taxon>
        <taxon>Bacillati</taxon>
        <taxon>Actinomycetota</taxon>
        <taxon>Actinomycetes</taxon>
        <taxon>Kitasatosporales</taxon>
        <taxon>Streptomycetaceae</taxon>
        <taxon>Streptomyces</taxon>
    </lineage>
</organism>
<evidence type="ECO:0000313" key="1">
    <source>
        <dbReference type="EMBL" id="WSC01729.1"/>
    </source>
</evidence>
<protein>
    <submittedName>
        <fullName evidence="1">Uncharacterized protein</fullName>
    </submittedName>
</protein>
<accession>A0ACD4ZU68</accession>
<name>A0ACD4ZU68_9ACTN</name>
<dbReference type="Proteomes" id="UP001348369">
    <property type="component" value="Chromosome"/>
</dbReference>
<evidence type="ECO:0000313" key="2">
    <source>
        <dbReference type="Proteomes" id="UP001348369"/>
    </source>
</evidence>
<keyword evidence="2" id="KW-1185">Reference proteome</keyword>
<proteinExistence type="predicted"/>
<dbReference type="EMBL" id="CP109109">
    <property type="protein sequence ID" value="WSC01729.1"/>
    <property type="molecule type" value="Genomic_DNA"/>
</dbReference>
<gene>
    <name evidence="1" type="ORF">OG835_35125</name>
</gene>
<sequence length="261" mass="29054">MSDAPAAPGLFTVIEGADGSGKSAATRQLVRDLHEQGRTVVTTERSQPYGQQEYADLVRAVGGVFQSGHTLATSFDLLSLAAATQYTAILHGQVETQVAKGAVVIAESWWDKTWIRLGIEAQLCHQHDRAWLEEFWAWQQTLMPPPSLPPPQCLTVLVNTPEADRVHWYEAGGRRDPVYDTQGAISHTPADYGHFTSRIATRLTQLAHERGWPTVTNSRERTVQAVTGDLLTLINNQLTRIRDPDELPSRRRHDTRTTENS</sequence>
<reference evidence="1" key="1">
    <citation type="submission" date="2022-10" db="EMBL/GenBank/DDBJ databases">
        <title>The complete genomes of actinobacterial strains from the NBC collection.</title>
        <authorList>
            <person name="Joergensen T.S."/>
            <person name="Alvarez Arevalo M."/>
            <person name="Sterndorff E.B."/>
            <person name="Faurdal D."/>
            <person name="Vuksanovic O."/>
            <person name="Mourched A.-S."/>
            <person name="Charusanti P."/>
            <person name="Shaw S."/>
            <person name="Blin K."/>
            <person name="Weber T."/>
        </authorList>
    </citation>
    <scope>NUCLEOTIDE SEQUENCE</scope>
    <source>
        <strain evidence="1">NBC 01771</strain>
    </source>
</reference>